<feature type="transmembrane region" description="Helical" evidence="1">
    <location>
        <begin position="12"/>
        <end position="33"/>
    </location>
</feature>
<sequence length="93" mass="10690">MTNPLTMQVESRMGVVFIALLALFMAGILFIAIQNYTSDQIVLDVSATEIKTMSSTERQLIAQWIKDNNIPFPDGKGYRDFVQEYPNRPWINY</sequence>
<comment type="caution">
    <text evidence="2">The sequence shown here is derived from an EMBL/GenBank/DDBJ whole genome shotgun (WGS) entry which is preliminary data.</text>
</comment>
<keyword evidence="1" id="KW-1133">Transmembrane helix</keyword>
<reference evidence="2 3" key="1">
    <citation type="journal article" date="2016" name="Nat. Commun.">
        <title>Thousands of microbial genomes shed light on interconnected biogeochemical processes in an aquifer system.</title>
        <authorList>
            <person name="Anantharaman K."/>
            <person name="Brown C.T."/>
            <person name="Hug L.A."/>
            <person name="Sharon I."/>
            <person name="Castelle C.J."/>
            <person name="Probst A.J."/>
            <person name="Thomas B.C."/>
            <person name="Singh A."/>
            <person name="Wilkins M.J."/>
            <person name="Karaoz U."/>
            <person name="Brodie E.L."/>
            <person name="Williams K.H."/>
            <person name="Hubbard S.S."/>
            <person name="Banfield J.F."/>
        </authorList>
    </citation>
    <scope>NUCLEOTIDE SEQUENCE [LARGE SCALE GENOMIC DNA]</scope>
</reference>
<evidence type="ECO:0000313" key="3">
    <source>
        <dbReference type="Proteomes" id="UP000178520"/>
    </source>
</evidence>
<protein>
    <submittedName>
        <fullName evidence="2">Uncharacterized protein</fullName>
    </submittedName>
</protein>
<dbReference type="EMBL" id="MGJA01000012">
    <property type="protein sequence ID" value="OGM97515.1"/>
    <property type="molecule type" value="Genomic_DNA"/>
</dbReference>
<keyword evidence="1" id="KW-0812">Transmembrane</keyword>
<dbReference type="AlphaFoldDB" id="A0A1F8EBZ8"/>
<accession>A0A1F8EBZ8</accession>
<organism evidence="2 3">
    <name type="scientific">Candidatus Yanofskybacteria bacterium RIFCSPHIGHO2_01_FULL_41_21</name>
    <dbReference type="NCBI Taxonomy" id="1802660"/>
    <lineage>
        <taxon>Bacteria</taxon>
        <taxon>Candidatus Yanofskyibacteriota</taxon>
    </lineage>
</organism>
<evidence type="ECO:0000313" key="2">
    <source>
        <dbReference type="EMBL" id="OGM97515.1"/>
    </source>
</evidence>
<gene>
    <name evidence="2" type="ORF">A2735_02165</name>
</gene>
<dbReference type="STRING" id="1802660.A2735_02165"/>
<evidence type="ECO:0000256" key="1">
    <source>
        <dbReference type="SAM" id="Phobius"/>
    </source>
</evidence>
<name>A0A1F8EBZ8_9BACT</name>
<proteinExistence type="predicted"/>
<dbReference type="Proteomes" id="UP000178520">
    <property type="component" value="Unassembled WGS sequence"/>
</dbReference>
<keyword evidence="1" id="KW-0472">Membrane</keyword>